<protein>
    <submittedName>
        <fullName evidence="4">Transglutaminase domain-containing protein</fullName>
    </submittedName>
</protein>
<feature type="region of interest" description="Disordered" evidence="1">
    <location>
        <begin position="227"/>
        <end position="247"/>
    </location>
</feature>
<feature type="region of interest" description="Disordered" evidence="1">
    <location>
        <begin position="1"/>
        <end position="28"/>
    </location>
</feature>
<keyword evidence="5" id="KW-1185">Reference proteome</keyword>
<feature type="compositionally biased region" description="Pro residues" evidence="1">
    <location>
        <begin position="1"/>
        <end position="20"/>
    </location>
</feature>
<dbReference type="InterPro" id="IPR021878">
    <property type="entry name" value="TgpA_N"/>
</dbReference>
<evidence type="ECO:0000313" key="4">
    <source>
        <dbReference type="EMBL" id="QFG68131.1"/>
    </source>
</evidence>
<evidence type="ECO:0000256" key="1">
    <source>
        <dbReference type="SAM" id="MobiDB-lite"/>
    </source>
</evidence>
<feature type="transmembrane region" description="Helical" evidence="2">
    <location>
        <begin position="69"/>
        <end position="90"/>
    </location>
</feature>
<feature type="region of interest" description="Disordered" evidence="1">
    <location>
        <begin position="592"/>
        <end position="636"/>
    </location>
</feature>
<dbReference type="OrthoDB" id="9804023at2"/>
<dbReference type="KEGG" id="serw:FY030_04850"/>
<dbReference type="InterPro" id="IPR038765">
    <property type="entry name" value="Papain-like_cys_pep_sf"/>
</dbReference>
<proteinExistence type="predicted"/>
<evidence type="ECO:0000259" key="3">
    <source>
        <dbReference type="SMART" id="SM00460"/>
    </source>
</evidence>
<dbReference type="SUPFAM" id="SSF54001">
    <property type="entry name" value="Cysteine proteinases"/>
    <property type="match status" value="1"/>
</dbReference>
<dbReference type="SMART" id="SM00460">
    <property type="entry name" value="TGc"/>
    <property type="match status" value="1"/>
</dbReference>
<dbReference type="Pfam" id="PF01841">
    <property type="entry name" value="Transglut_core"/>
    <property type="match status" value="1"/>
</dbReference>
<name>A0A5J6V4S7_9MICO</name>
<dbReference type="PANTHER" id="PTHR42736:SF1">
    <property type="entry name" value="PROTEIN-GLUTAMINE GAMMA-GLUTAMYLTRANSFERASE"/>
    <property type="match status" value="1"/>
</dbReference>
<dbReference type="RefSeq" id="WP_158060520.1">
    <property type="nucleotide sequence ID" value="NZ_CP044427.1"/>
</dbReference>
<keyword evidence="2" id="KW-0472">Membrane</keyword>
<dbReference type="Gene3D" id="3.10.620.30">
    <property type="match status" value="1"/>
</dbReference>
<gene>
    <name evidence="4" type="ORF">FY030_04850</name>
</gene>
<organism evidence="4 5">
    <name type="scientific">Ornithinimicrobium pratense</name>
    <dbReference type="NCBI Taxonomy" id="2593973"/>
    <lineage>
        <taxon>Bacteria</taxon>
        <taxon>Bacillati</taxon>
        <taxon>Actinomycetota</taxon>
        <taxon>Actinomycetes</taxon>
        <taxon>Micrococcales</taxon>
        <taxon>Ornithinimicrobiaceae</taxon>
        <taxon>Ornithinimicrobium</taxon>
    </lineage>
</organism>
<feature type="transmembrane region" description="Helical" evidence="2">
    <location>
        <begin position="96"/>
        <end position="114"/>
    </location>
</feature>
<evidence type="ECO:0000313" key="5">
    <source>
        <dbReference type="Proteomes" id="UP000326546"/>
    </source>
</evidence>
<accession>A0A5J6V4S7</accession>
<dbReference type="InterPro" id="IPR002931">
    <property type="entry name" value="Transglutaminase-like"/>
</dbReference>
<feature type="transmembrane region" description="Helical" evidence="2">
    <location>
        <begin position="647"/>
        <end position="671"/>
    </location>
</feature>
<dbReference type="Proteomes" id="UP000326546">
    <property type="component" value="Chromosome"/>
</dbReference>
<feature type="domain" description="Transglutaminase-like" evidence="3">
    <location>
        <begin position="522"/>
        <end position="592"/>
    </location>
</feature>
<dbReference type="Pfam" id="PF11992">
    <property type="entry name" value="TgpA_N"/>
    <property type="match status" value="1"/>
</dbReference>
<dbReference type="PANTHER" id="PTHR42736">
    <property type="entry name" value="PROTEIN-GLUTAMINE GAMMA-GLUTAMYLTRANSFERASE"/>
    <property type="match status" value="1"/>
</dbReference>
<reference evidence="4 5" key="1">
    <citation type="submission" date="2019-09" db="EMBL/GenBank/DDBJ databases">
        <title>Serinicoccus pratensis sp. nov., isolated from meadow soil.</title>
        <authorList>
            <person name="Zhang W."/>
        </authorList>
    </citation>
    <scope>NUCLEOTIDE SEQUENCE [LARGE SCALE GENOMIC DNA]</scope>
    <source>
        <strain evidence="4 5">W204</strain>
    </source>
</reference>
<feature type="transmembrane region" description="Helical" evidence="2">
    <location>
        <begin position="37"/>
        <end position="57"/>
    </location>
</feature>
<keyword evidence="2" id="KW-1133">Transmembrane helix</keyword>
<dbReference type="EMBL" id="CP044427">
    <property type="protein sequence ID" value="QFG68131.1"/>
    <property type="molecule type" value="Genomic_DNA"/>
</dbReference>
<dbReference type="InterPro" id="IPR052901">
    <property type="entry name" value="Bact_TGase-like"/>
</dbReference>
<keyword evidence="2" id="KW-0812">Transmembrane</keyword>
<evidence type="ECO:0000256" key="2">
    <source>
        <dbReference type="SAM" id="Phobius"/>
    </source>
</evidence>
<sequence>MTSTLPPPTQTPSPRTPQRPQPQRSEPRRTLLPDQDAFARGMWAEGLVAALATLAVAWPLTGLLREDTWLLPAIALVALVTVSGALMRTFDVPPSLVALGQLLLGIGGVCTVFLRETLWRGLVPTADTLDRIGGLLQQAGTVLQTYAAPAPTTEGVSFLVVSVLTLTAVSVDSMAVTGRAPASAGIPLAAGFLVSVSNTGRAMEPWYFLAVGLLWLVMLAQQSHRVTSGWSSPNRQESRGGQDVSTGPRSLRGLAQVLGASTLVVAILGASALPHLPPTFFGGGLARNTEARTVGGDAAGEVAFTESMDPSQDLRNQSQAPVLRYRTTGISAEPLRVTATERFADGRWQAPDRLSAELLPLNSPLPRPAGVADDVEVSTFQTQVLENQLAPPHLAAPAPLVGLELSGGDYRFDLTDSTAVLQGRAPRYTALYQAPIPGAELPGHVGSVPADPAEFSPDLLAVDAASGDAIAALSEQVVGAEDNALQAAILMQNHFRQPGAYTYSLELTPAAEVGAADPISAFIASRRGYCVQFAQTMVMMARHEGIPARMAVGFLPGTRQNDGSRTVVVADAHTWPELWISGMGWTRFEPTPGARASSIPPWTRAPLDNDQAPATAQPAPDPVPELPEPTEAAAPPADSWVDDMRQLLPTIASVLGLVLVLALLMTVVPLIGRRYRERGLREAHDPAGRVEGYWRVLTRSLADLGVEEPPARSPRVMRGYYEQRTVLVSPAQDALRRATATLERSRYAPVGTLSETDAARMGQDVRAVVDGVRQASPWNVRANAALLPGSGLEGVGHWFAELRTRTWPR</sequence>
<dbReference type="AlphaFoldDB" id="A0A5J6V4S7"/>